<keyword evidence="3" id="KW-1185">Reference proteome</keyword>
<name>A0ABR4G1H0_9EURO</name>
<gene>
    <name evidence="2" type="ORF">BJX66DRAFT_326440</name>
</gene>
<evidence type="ECO:0000313" key="2">
    <source>
        <dbReference type="EMBL" id="KAL2789365.1"/>
    </source>
</evidence>
<dbReference type="SUPFAM" id="SSF51735">
    <property type="entry name" value="NAD(P)-binding Rossmann-fold domains"/>
    <property type="match status" value="1"/>
</dbReference>
<dbReference type="InterPro" id="IPR051783">
    <property type="entry name" value="NAD(P)-dependent_oxidoreduct"/>
</dbReference>
<dbReference type="InterPro" id="IPR036291">
    <property type="entry name" value="NAD(P)-bd_dom_sf"/>
</dbReference>
<dbReference type="Proteomes" id="UP001610563">
    <property type="component" value="Unassembled WGS sequence"/>
</dbReference>
<reference evidence="2 3" key="1">
    <citation type="submission" date="2024-07" db="EMBL/GenBank/DDBJ databases">
        <title>Section-level genome sequencing and comparative genomics of Aspergillus sections Usti and Cavernicolus.</title>
        <authorList>
            <consortium name="Lawrence Berkeley National Laboratory"/>
            <person name="Nybo J.L."/>
            <person name="Vesth T.C."/>
            <person name="Theobald S."/>
            <person name="Frisvad J.C."/>
            <person name="Larsen T.O."/>
            <person name="Kjaerboelling I."/>
            <person name="Rothschild-Mancinelli K."/>
            <person name="Lyhne E.K."/>
            <person name="Kogle M.E."/>
            <person name="Barry K."/>
            <person name="Clum A."/>
            <person name="Na H."/>
            <person name="Ledsgaard L."/>
            <person name="Lin J."/>
            <person name="Lipzen A."/>
            <person name="Kuo A."/>
            <person name="Riley R."/>
            <person name="Mondo S."/>
            <person name="Labutti K."/>
            <person name="Haridas S."/>
            <person name="Pangalinan J."/>
            <person name="Salamov A.A."/>
            <person name="Simmons B.A."/>
            <person name="Magnuson J.K."/>
            <person name="Chen J."/>
            <person name="Drula E."/>
            <person name="Henrissat B."/>
            <person name="Wiebenga A."/>
            <person name="Lubbers R.J."/>
            <person name="Gomes A.C."/>
            <person name="Makela M.R."/>
            <person name="Stajich J."/>
            <person name="Grigoriev I.V."/>
            <person name="Mortensen U.H."/>
            <person name="De Vries R.P."/>
            <person name="Baker S.E."/>
            <person name="Andersen M.R."/>
        </authorList>
    </citation>
    <scope>NUCLEOTIDE SEQUENCE [LARGE SCALE GENOMIC DNA]</scope>
    <source>
        <strain evidence="2 3">CBS 209.92</strain>
    </source>
</reference>
<dbReference type="Pfam" id="PF01370">
    <property type="entry name" value="Epimerase"/>
    <property type="match status" value="1"/>
</dbReference>
<dbReference type="PANTHER" id="PTHR48079:SF6">
    <property type="entry name" value="NAD(P)-BINDING DOMAIN-CONTAINING PROTEIN-RELATED"/>
    <property type="match status" value="1"/>
</dbReference>
<feature type="domain" description="NAD-dependent epimerase/dehydratase" evidence="1">
    <location>
        <begin position="9"/>
        <end position="91"/>
    </location>
</feature>
<comment type="caution">
    <text evidence="2">The sequence shown here is derived from an EMBL/GenBank/DDBJ whole genome shotgun (WGS) entry which is preliminary data.</text>
</comment>
<protein>
    <recommendedName>
        <fullName evidence="1">NAD-dependent epimerase/dehydratase domain-containing protein</fullName>
    </recommendedName>
</protein>
<dbReference type="EMBL" id="JBFTWV010000065">
    <property type="protein sequence ID" value="KAL2789365.1"/>
    <property type="molecule type" value="Genomic_DNA"/>
</dbReference>
<dbReference type="PANTHER" id="PTHR48079">
    <property type="entry name" value="PROTEIN YEEZ"/>
    <property type="match status" value="1"/>
</dbReference>
<accession>A0ABR4G1H0</accession>
<organism evidence="2 3">
    <name type="scientific">Aspergillus keveii</name>
    <dbReference type="NCBI Taxonomy" id="714993"/>
    <lineage>
        <taxon>Eukaryota</taxon>
        <taxon>Fungi</taxon>
        <taxon>Dikarya</taxon>
        <taxon>Ascomycota</taxon>
        <taxon>Pezizomycotina</taxon>
        <taxon>Eurotiomycetes</taxon>
        <taxon>Eurotiomycetidae</taxon>
        <taxon>Eurotiales</taxon>
        <taxon>Aspergillaceae</taxon>
        <taxon>Aspergillus</taxon>
        <taxon>Aspergillus subgen. Nidulantes</taxon>
    </lineage>
</organism>
<dbReference type="InterPro" id="IPR001509">
    <property type="entry name" value="Epimerase_deHydtase"/>
</dbReference>
<sequence length="353" mass="38719">MAELTTRFLVTGATGYIGGSVLTEILQSPPIANASVSALVRRADQAEILHEHGVTPILFKGLDDLPALEEIARDFDIVINCALASHTESAIAMIKGQARRRERTGKEVHFIHTSGTSNLADYPISGKYIEPRIFTDRDDDIFAYLKSREEMATYAQRTTDIAVIETGLATSVRTYIIMPPTIYGIGSGLFNTVSIQIPTLMRTAIVKGRAEVVGAGDARWSHVHIADLAPLYGILLRGVLEGDQRGLAYGKRGIYFAETGEHTWLEVAEGVARAGVELGVLQEPVPVSITLQQSADQWGEGSLEYGELGWCSSSRTRAVRSRDIGWEPAKGRRDFEGSFVREFKLILDRSQKV</sequence>
<evidence type="ECO:0000313" key="3">
    <source>
        <dbReference type="Proteomes" id="UP001610563"/>
    </source>
</evidence>
<proteinExistence type="predicted"/>
<dbReference type="Gene3D" id="3.40.50.720">
    <property type="entry name" value="NAD(P)-binding Rossmann-like Domain"/>
    <property type="match status" value="1"/>
</dbReference>
<evidence type="ECO:0000259" key="1">
    <source>
        <dbReference type="Pfam" id="PF01370"/>
    </source>
</evidence>